<keyword evidence="2 6" id="KW-0479">Metal-binding</keyword>
<dbReference type="GO" id="GO:0046872">
    <property type="term" value="F:metal ion binding"/>
    <property type="evidence" value="ECO:0007669"/>
    <property type="project" value="UniProtKB-KW"/>
</dbReference>
<evidence type="ECO:0000256" key="1">
    <source>
        <dbReference type="ARBA" id="ARBA00009611"/>
    </source>
</evidence>
<feature type="domain" description="LIM zinc-binding" evidence="7">
    <location>
        <begin position="87"/>
        <end position="147"/>
    </location>
</feature>
<feature type="domain" description="LIM zinc-binding" evidence="7">
    <location>
        <begin position="24"/>
        <end position="85"/>
    </location>
</feature>
<keyword evidence="8" id="KW-1185">Reference proteome</keyword>
<dbReference type="PANTHER" id="PTHR24212:SF8">
    <property type="entry name" value="LIM ZINC FINGER DOMAIN CONTAINING PROTEIN"/>
    <property type="match status" value="1"/>
</dbReference>
<dbReference type="Pfam" id="PF00412">
    <property type="entry name" value="LIM"/>
    <property type="match status" value="2"/>
</dbReference>
<dbReference type="AlphaFoldDB" id="A0A1I8BTQ4"/>
<dbReference type="SUPFAM" id="SSF57716">
    <property type="entry name" value="Glucocorticoid receptor-like (DNA-binding domain)"/>
    <property type="match status" value="1"/>
</dbReference>
<protein>
    <submittedName>
        <fullName evidence="9">LIM zinc-binding domain-containing protein</fullName>
    </submittedName>
</protein>
<dbReference type="Gene3D" id="2.10.110.10">
    <property type="entry name" value="Cysteine Rich Protein"/>
    <property type="match status" value="2"/>
</dbReference>
<evidence type="ECO:0000256" key="6">
    <source>
        <dbReference type="PROSITE-ProRule" id="PRU00125"/>
    </source>
</evidence>
<comment type="similarity">
    <text evidence="1">Belongs to the zyxin/ajuba family.</text>
</comment>
<dbReference type="PROSITE" id="PS50023">
    <property type="entry name" value="LIM_DOMAIN_2"/>
    <property type="match status" value="2"/>
</dbReference>
<dbReference type="WBParaSite" id="MhA1_Contig580.frz3.gene24">
    <property type="protein sequence ID" value="MhA1_Contig580.frz3.gene24"/>
    <property type="gene ID" value="MhA1_Contig580.frz3.gene24"/>
</dbReference>
<evidence type="ECO:0000256" key="5">
    <source>
        <dbReference type="ARBA" id="ARBA00023038"/>
    </source>
</evidence>
<evidence type="ECO:0000256" key="2">
    <source>
        <dbReference type="ARBA" id="ARBA00022723"/>
    </source>
</evidence>
<dbReference type="SMART" id="SM00132">
    <property type="entry name" value="LIM"/>
    <property type="match status" value="2"/>
</dbReference>
<keyword evidence="5 6" id="KW-0440">LIM domain</keyword>
<proteinExistence type="inferred from homology"/>
<evidence type="ECO:0000259" key="7">
    <source>
        <dbReference type="PROSITE" id="PS50023"/>
    </source>
</evidence>
<dbReference type="Proteomes" id="UP000095281">
    <property type="component" value="Unplaced"/>
</dbReference>
<evidence type="ECO:0000313" key="9">
    <source>
        <dbReference type="WBParaSite" id="MhA1_Contig580.frz3.gene24"/>
    </source>
</evidence>
<evidence type="ECO:0000313" key="8">
    <source>
        <dbReference type="Proteomes" id="UP000095281"/>
    </source>
</evidence>
<evidence type="ECO:0000256" key="3">
    <source>
        <dbReference type="ARBA" id="ARBA00022737"/>
    </source>
</evidence>
<keyword evidence="4 6" id="KW-0862">Zinc</keyword>
<organism evidence="8 9">
    <name type="scientific">Meloidogyne hapla</name>
    <name type="common">Root-knot nematode worm</name>
    <dbReference type="NCBI Taxonomy" id="6305"/>
    <lineage>
        <taxon>Eukaryota</taxon>
        <taxon>Metazoa</taxon>
        <taxon>Ecdysozoa</taxon>
        <taxon>Nematoda</taxon>
        <taxon>Chromadorea</taxon>
        <taxon>Rhabditida</taxon>
        <taxon>Tylenchina</taxon>
        <taxon>Tylenchomorpha</taxon>
        <taxon>Tylenchoidea</taxon>
        <taxon>Meloidogynidae</taxon>
        <taxon>Meloidogyninae</taxon>
        <taxon>Meloidogyne</taxon>
    </lineage>
</organism>
<sequence length="156" mass="17570">MSEIELEGGGGVTVEEDERPGVRETCEQCGEEVVDKEVVMAQGKIWHKGHFRCNNPQCDIALQEDFQIHNSLPYCIKCYIAIVRPKCANETCSDRMFGAMFYAVGKYWHAQCFQCAGCGKPLAGGKHFVIQDLPYDLDCHWVKRLAIQNGEDIHEG</sequence>
<dbReference type="InterPro" id="IPR001781">
    <property type="entry name" value="Znf_LIM"/>
</dbReference>
<dbReference type="OMA" id="DRRMCAL"/>
<evidence type="ECO:0000256" key="4">
    <source>
        <dbReference type="ARBA" id="ARBA00022833"/>
    </source>
</evidence>
<reference evidence="9" key="1">
    <citation type="submission" date="2016-11" db="UniProtKB">
        <authorList>
            <consortium name="WormBaseParasite"/>
        </authorList>
    </citation>
    <scope>IDENTIFICATION</scope>
</reference>
<keyword evidence="3" id="KW-0677">Repeat</keyword>
<name>A0A1I8BTQ4_MELHA</name>
<dbReference type="CDD" id="cd08368">
    <property type="entry name" value="LIM"/>
    <property type="match status" value="1"/>
</dbReference>
<accession>A0A1I8BTQ4</accession>
<dbReference type="PANTHER" id="PTHR24212">
    <property type="entry name" value="ZYXIN/TRIP6"/>
    <property type="match status" value="1"/>
</dbReference>